<accession>A0A9P0GFW2</accession>
<feature type="compositionally biased region" description="Low complexity" evidence="1">
    <location>
        <begin position="211"/>
        <end position="254"/>
    </location>
</feature>
<evidence type="ECO:0000313" key="2">
    <source>
        <dbReference type="EMBL" id="CAH1109311.1"/>
    </source>
</evidence>
<feature type="compositionally biased region" description="Acidic residues" evidence="1">
    <location>
        <begin position="931"/>
        <end position="946"/>
    </location>
</feature>
<feature type="compositionally biased region" description="Polar residues" evidence="1">
    <location>
        <begin position="918"/>
        <end position="927"/>
    </location>
</feature>
<feature type="compositionally biased region" description="Pro residues" evidence="1">
    <location>
        <begin position="86"/>
        <end position="118"/>
    </location>
</feature>
<name>A0A9P0GFW2_9CUCU</name>
<feature type="compositionally biased region" description="Polar residues" evidence="1">
    <location>
        <begin position="691"/>
        <end position="713"/>
    </location>
</feature>
<feature type="compositionally biased region" description="Basic and acidic residues" evidence="1">
    <location>
        <begin position="951"/>
        <end position="1002"/>
    </location>
</feature>
<feature type="region of interest" description="Disordered" evidence="1">
    <location>
        <begin position="1287"/>
        <end position="1332"/>
    </location>
</feature>
<evidence type="ECO:0000256" key="1">
    <source>
        <dbReference type="SAM" id="MobiDB-lite"/>
    </source>
</evidence>
<proteinExistence type="predicted"/>
<feature type="region of interest" description="Disordered" evidence="1">
    <location>
        <begin position="651"/>
        <end position="678"/>
    </location>
</feature>
<feature type="region of interest" description="Disordered" evidence="1">
    <location>
        <begin position="1"/>
        <end position="441"/>
    </location>
</feature>
<feature type="compositionally biased region" description="Acidic residues" evidence="1">
    <location>
        <begin position="1027"/>
        <end position="1036"/>
    </location>
</feature>
<feature type="compositionally biased region" description="Polar residues" evidence="1">
    <location>
        <begin position="491"/>
        <end position="503"/>
    </location>
</feature>
<feature type="compositionally biased region" description="Basic and acidic residues" evidence="1">
    <location>
        <begin position="1287"/>
        <end position="1303"/>
    </location>
</feature>
<gene>
    <name evidence="2" type="ORF">PSYICH_LOCUS10658</name>
</gene>
<dbReference type="EMBL" id="OV651816">
    <property type="protein sequence ID" value="CAH1109311.1"/>
    <property type="molecule type" value="Genomic_DNA"/>
</dbReference>
<feature type="compositionally biased region" description="Basic and acidic residues" evidence="1">
    <location>
        <begin position="258"/>
        <end position="273"/>
    </location>
</feature>
<feature type="region of interest" description="Disordered" evidence="1">
    <location>
        <begin position="477"/>
        <end position="503"/>
    </location>
</feature>
<feature type="compositionally biased region" description="Basic and acidic residues" evidence="1">
    <location>
        <begin position="1349"/>
        <end position="1379"/>
    </location>
</feature>
<feature type="compositionally biased region" description="Polar residues" evidence="1">
    <location>
        <begin position="531"/>
        <end position="545"/>
    </location>
</feature>
<feature type="compositionally biased region" description="Basic and acidic residues" evidence="1">
    <location>
        <begin position="1314"/>
        <end position="1323"/>
    </location>
</feature>
<dbReference type="Proteomes" id="UP001153636">
    <property type="component" value="Chromosome 4"/>
</dbReference>
<reference evidence="2" key="1">
    <citation type="submission" date="2022-01" db="EMBL/GenBank/DDBJ databases">
        <authorList>
            <person name="King R."/>
        </authorList>
    </citation>
    <scope>NUCLEOTIDE SEQUENCE</scope>
</reference>
<feature type="compositionally biased region" description="Polar residues" evidence="1">
    <location>
        <begin position="660"/>
        <end position="670"/>
    </location>
</feature>
<feature type="compositionally biased region" description="Polar residues" evidence="1">
    <location>
        <begin position="430"/>
        <end position="439"/>
    </location>
</feature>
<feature type="compositionally biased region" description="Basic and acidic residues" evidence="1">
    <location>
        <begin position="29"/>
        <end position="42"/>
    </location>
</feature>
<evidence type="ECO:0000313" key="3">
    <source>
        <dbReference type="Proteomes" id="UP001153636"/>
    </source>
</evidence>
<feature type="region of interest" description="Disordered" evidence="1">
    <location>
        <begin position="691"/>
        <end position="730"/>
    </location>
</feature>
<feature type="compositionally biased region" description="Low complexity" evidence="1">
    <location>
        <begin position="385"/>
        <end position="421"/>
    </location>
</feature>
<feature type="region of interest" description="Disordered" evidence="1">
    <location>
        <begin position="859"/>
        <end position="1036"/>
    </location>
</feature>
<feature type="compositionally biased region" description="Low complexity" evidence="1">
    <location>
        <begin position="1380"/>
        <end position="1389"/>
    </location>
</feature>
<feature type="region of interest" description="Disordered" evidence="1">
    <location>
        <begin position="1610"/>
        <end position="1631"/>
    </location>
</feature>
<feature type="compositionally biased region" description="Acidic residues" evidence="1">
    <location>
        <begin position="861"/>
        <end position="894"/>
    </location>
</feature>
<keyword evidence="3" id="KW-1185">Reference proteome</keyword>
<dbReference type="OrthoDB" id="6107953at2759"/>
<feature type="compositionally biased region" description="Polar residues" evidence="1">
    <location>
        <begin position="274"/>
        <end position="289"/>
    </location>
</feature>
<sequence>MDPPACVQNAMMTKDKKPFTYTPGGIDLSEARSPRLQRRIERNANLGGAGDTPHHPSPHVPITGPLPPSALAAMRPQTQVQVFPSGPAPPAPVRGGAPPPPPPPKQGIPPPPPPPNCPLPTQKVCTSDNLVLERPDMTKIIPENPMAMLRKTSGPQPRKSLVDQMFEEAGKGVPEPKSPPYQQPQQNFQPPSPPQRTQPVTTERGAPISPVPQQTYKPQQQYQQPLPPQQQQYQPPAQQQNRQQQQHSQPAQPAYPEPAREQPRYQPPVKERQPQSQNTQPELKTSTAHLGSLYIPPVNQQNQRKVVSPPSPPERNLDSPGVQTPPLREAPKPWQTKKPQEEVPAWAKRDNQISNTVEEVRKPSPPAAQPQQRWPQGNQNDKPSYNQPQYNQSQPQYQPQPQYKQQQQYQQQPQYRQDQQPIGVRIEIRTNPQQYQIESEGSKPNAVYVTQPLVMQHPGPQPQGVGSKGPRVVPIQIETPRSPAGNDRVLNRQQSWGNNPSQSNSFKIIQKIVSDDDEYENIPITEHSPKFPQNFQQVSRGSQPPAQKGPQVRTIPIQIEGDDTPKPYVHPSEQVVPEPKKYTGSSIPSRSFKILQAMTAPDNNCANVDDQNEEFPSDEWAYPPYYPPYPYPPYWYEYYHYYYPDSYPEETTNKKTTPTSRGVSRSTSPAASGRHTPLHFWGYPPQYCPTPNTSESGRETSTPKCSWTNSYEPSYSDKDGNETDESNVQSDYLPYYDPYYYHYYYGYPPPMYPRYPYFPSDNESSAANSHLNLDEKSKINKKVLEPHPKRVNRQAPEPVSKGIITPTLNIREIIITPPKEEKIESSDCETDTETDDEYTHHLQINPLKSMKSIANITTYSSDEDASKEEGIVEEYSDESNEDIDDVSSMDYEDDQYPHQLSVIMEESERTDSRLRTVSVLSDSTTLAEKSDPEEDEEEEEEEEDVSLVEYKNQDEELPADIRDKSPTKLTDDKLLPEYEDAKPIQTFESRENVHEDDDKKSDESEDWWGIIGKDDDDLPKHRKTPEVEDINSEMIDNDDSISTIIYNEEETIQIENTETEELQCDTENTKEEIKSNDISNETFQSKNNSALSCTPETEEICEYKVVLRRKKKTDSVEDESKPRPRSIYDSLEDIKTESTGSLVKVDNFVGILEQIQKDFGSFLNSQAESDGDKEYKIKNCNFNRPVSMYEMSESTEDKHVDAKEKRFSYSSFEEFTAKQEAIFEENTSSSDDDKPNEVCENYNTKQNNSTIINAVNGSANYNKYNSSLSATPVFKDVNLTIAIDNNKYDKKSSSNDSSNRSEIEESSEETDASCSEKDDKEHSNNNYVQLSDESDIKVPTIKDRIQKLRESISSKRNKQYEQDGKMSTKDKISINESRSKPTSSKSSLKSFEESEEEEVDSGVTSDMSRHISDTEEFPELRKLTKYQRAATHSRLFKLLQEQCDEESDENEQASQRQNLTLHLNENNDFKEPVNDVLVNELIDSLLKLKKGQAFKNLPKEKLYAAAVQILQEDMEINDTPSDDFSSFLSPMRSSTGYSTAVQTPQEFGNSFDDYKQYYESWNRNEENYDIFPSKAFKGLQSGVLGPLGKCPRVLSSKNIHKKLIKLLETSENPSPIPDKPPLETNEVTSAS</sequence>
<feature type="compositionally biased region" description="Acidic residues" evidence="1">
    <location>
        <begin position="1052"/>
        <end position="1064"/>
    </location>
</feature>
<protein>
    <submittedName>
        <fullName evidence="2">Uncharacterized protein</fullName>
    </submittedName>
</protein>
<feature type="region of interest" description="Disordered" evidence="1">
    <location>
        <begin position="1349"/>
        <end position="1412"/>
    </location>
</feature>
<feature type="region of interest" description="Disordered" evidence="1">
    <location>
        <begin position="522"/>
        <end position="587"/>
    </location>
</feature>
<organism evidence="2 3">
    <name type="scientific">Psylliodes chrysocephalus</name>
    <dbReference type="NCBI Taxonomy" id="3402493"/>
    <lineage>
        <taxon>Eukaryota</taxon>
        <taxon>Metazoa</taxon>
        <taxon>Ecdysozoa</taxon>
        <taxon>Arthropoda</taxon>
        <taxon>Hexapoda</taxon>
        <taxon>Insecta</taxon>
        <taxon>Pterygota</taxon>
        <taxon>Neoptera</taxon>
        <taxon>Endopterygota</taxon>
        <taxon>Coleoptera</taxon>
        <taxon>Polyphaga</taxon>
        <taxon>Cucujiformia</taxon>
        <taxon>Chrysomeloidea</taxon>
        <taxon>Chrysomelidae</taxon>
        <taxon>Galerucinae</taxon>
        <taxon>Alticini</taxon>
        <taxon>Psylliodes</taxon>
    </lineage>
</organism>
<feature type="region of interest" description="Disordered" evidence="1">
    <location>
        <begin position="1052"/>
        <end position="1081"/>
    </location>
</feature>